<comment type="caution">
    <text evidence="4">The sequence shown here is derived from an EMBL/GenBank/DDBJ whole genome shotgun (WGS) entry which is preliminary data.</text>
</comment>
<dbReference type="InterPro" id="IPR001789">
    <property type="entry name" value="Sig_transdc_resp-reg_receiver"/>
</dbReference>
<name>A0A328AUA7_9CAUL</name>
<dbReference type="EMBL" id="QFYR01000001">
    <property type="protein sequence ID" value="RAK56528.1"/>
    <property type="molecule type" value="Genomic_DNA"/>
</dbReference>
<dbReference type="Gene3D" id="3.40.50.2300">
    <property type="match status" value="1"/>
</dbReference>
<protein>
    <submittedName>
        <fullName evidence="4">Response regulator</fullName>
    </submittedName>
</protein>
<dbReference type="SMART" id="SM00448">
    <property type="entry name" value="REC"/>
    <property type="match status" value="1"/>
</dbReference>
<dbReference type="RefSeq" id="WP_111512879.1">
    <property type="nucleotide sequence ID" value="NZ_QFYR01000001.1"/>
</dbReference>
<accession>A0A328AUA7</accession>
<dbReference type="GO" id="GO:0000160">
    <property type="term" value="P:phosphorelay signal transduction system"/>
    <property type="evidence" value="ECO:0007669"/>
    <property type="project" value="InterPro"/>
</dbReference>
<dbReference type="PROSITE" id="PS50110">
    <property type="entry name" value="RESPONSE_REGULATORY"/>
    <property type="match status" value="1"/>
</dbReference>
<evidence type="ECO:0000256" key="2">
    <source>
        <dbReference type="PROSITE-ProRule" id="PRU00169"/>
    </source>
</evidence>
<gene>
    <name evidence="4" type="ORF">DJ018_00655</name>
</gene>
<dbReference type="AlphaFoldDB" id="A0A328AUA7"/>
<proteinExistence type="predicted"/>
<dbReference type="SUPFAM" id="SSF52172">
    <property type="entry name" value="CheY-like"/>
    <property type="match status" value="1"/>
</dbReference>
<dbReference type="InterPro" id="IPR050595">
    <property type="entry name" value="Bact_response_regulator"/>
</dbReference>
<feature type="domain" description="Response regulatory" evidence="3">
    <location>
        <begin position="3"/>
        <end position="117"/>
    </location>
</feature>
<dbReference type="PANTHER" id="PTHR44591">
    <property type="entry name" value="STRESS RESPONSE REGULATOR PROTEIN 1"/>
    <property type="match status" value="1"/>
</dbReference>
<keyword evidence="1 2" id="KW-0597">Phosphoprotein</keyword>
<reference evidence="5" key="1">
    <citation type="submission" date="2018-05" db="EMBL/GenBank/DDBJ databases">
        <authorList>
            <person name="Li X."/>
        </authorList>
    </citation>
    <scope>NUCLEOTIDE SEQUENCE [LARGE SCALE GENOMIC DNA]</scope>
    <source>
        <strain evidence="5">YIM 73061</strain>
    </source>
</reference>
<dbReference type="InterPro" id="IPR011006">
    <property type="entry name" value="CheY-like_superfamily"/>
</dbReference>
<keyword evidence="5" id="KW-1185">Reference proteome</keyword>
<feature type="modified residue" description="4-aspartylphosphate" evidence="2">
    <location>
        <position position="54"/>
    </location>
</feature>
<evidence type="ECO:0000259" key="3">
    <source>
        <dbReference type="PROSITE" id="PS50110"/>
    </source>
</evidence>
<evidence type="ECO:0000256" key="1">
    <source>
        <dbReference type="ARBA" id="ARBA00022553"/>
    </source>
</evidence>
<sequence length="132" mass="14390">MARILLVEDEADIRELIEDAFAERGLELRSAASDRAAYEILEAEAGGYELLITDINLGEGTTGFDVARRARQLNGSLRVIYITGHAAHMGRFGVDGGEMFPKPFRPAELAERAVQVLDIGARDLPPQDAPPN</sequence>
<dbReference type="Pfam" id="PF00072">
    <property type="entry name" value="Response_reg"/>
    <property type="match status" value="1"/>
</dbReference>
<dbReference type="Proteomes" id="UP000249725">
    <property type="component" value="Unassembled WGS sequence"/>
</dbReference>
<evidence type="ECO:0000313" key="4">
    <source>
        <dbReference type="EMBL" id="RAK56528.1"/>
    </source>
</evidence>
<dbReference type="OrthoDB" id="7060229at2"/>
<organism evidence="4 5">
    <name type="scientific">Phenylobacterium deserti</name>
    <dbReference type="NCBI Taxonomy" id="1914756"/>
    <lineage>
        <taxon>Bacteria</taxon>
        <taxon>Pseudomonadati</taxon>
        <taxon>Pseudomonadota</taxon>
        <taxon>Alphaproteobacteria</taxon>
        <taxon>Caulobacterales</taxon>
        <taxon>Caulobacteraceae</taxon>
        <taxon>Phenylobacterium</taxon>
    </lineage>
</organism>
<evidence type="ECO:0000313" key="5">
    <source>
        <dbReference type="Proteomes" id="UP000249725"/>
    </source>
</evidence>
<dbReference type="PANTHER" id="PTHR44591:SF21">
    <property type="entry name" value="TWO-COMPONENT RESPONSE REGULATOR"/>
    <property type="match status" value="1"/>
</dbReference>